<comment type="similarity">
    <text evidence="2">Belongs to the nuclear hormone receptor family.</text>
</comment>
<accession>A0A2A6BF96</accession>
<reference evidence="13" key="2">
    <citation type="submission" date="2022-06" db="UniProtKB">
        <authorList>
            <consortium name="EnsemblMetazoa"/>
        </authorList>
    </citation>
    <scope>IDENTIFICATION</scope>
    <source>
        <strain evidence="13">PS312</strain>
    </source>
</reference>
<dbReference type="FunFam" id="1.10.565.10:FF:000106">
    <property type="entry name" value="Uncharacterized protein"/>
    <property type="match status" value="1"/>
</dbReference>
<dbReference type="PANTHER" id="PTHR24083">
    <property type="entry name" value="NUCLEAR HORMONE RECEPTOR"/>
    <property type="match status" value="1"/>
</dbReference>
<dbReference type="GO" id="GO:0008270">
    <property type="term" value="F:zinc ion binding"/>
    <property type="evidence" value="ECO:0007669"/>
    <property type="project" value="UniProtKB-KW"/>
</dbReference>
<dbReference type="FunFam" id="3.30.160.60:FF:000634">
    <property type="entry name" value="Zinc finger X-chromosomal protein"/>
    <property type="match status" value="1"/>
</dbReference>
<dbReference type="InterPro" id="IPR050274">
    <property type="entry name" value="Nuclear_hormone_rcpt_NR2"/>
</dbReference>
<accession>A0A8R1U4R7</accession>
<evidence type="ECO:0000256" key="9">
    <source>
        <dbReference type="ARBA" id="ARBA00023163"/>
    </source>
</evidence>
<evidence type="ECO:0000313" key="13">
    <source>
        <dbReference type="EnsemblMetazoa" id="PPA00392.1"/>
    </source>
</evidence>
<dbReference type="InterPro" id="IPR036236">
    <property type="entry name" value="Znf_C2H2_sf"/>
</dbReference>
<dbReference type="Pfam" id="PF00104">
    <property type="entry name" value="Hormone_recep"/>
    <property type="match status" value="1"/>
</dbReference>
<dbReference type="Gene3D" id="3.30.160.60">
    <property type="entry name" value="Classic Zinc Finger"/>
    <property type="match status" value="2"/>
</dbReference>
<dbReference type="GO" id="GO:0004879">
    <property type="term" value="F:nuclear receptor activity"/>
    <property type="evidence" value="ECO:0000318"/>
    <property type="project" value="GO_Central"/>
</dbReference>
<dbReference type="PROSITE" id="PS00028">
    <property type="entry name" value="ZINC_FINGER_C2H2_1"/>
    <property type="match status" value="2"/>
</dbReference>
<keyword evidence="11" id="KW-0539">Nucleus</keyword>
<organism evidence="13 14">
    <name type="scientific">Pristionchus pacificus</name>
    <name type="common">Parasitic nematode worm</name>
    <dbReference type="NCBI Taxonomy" id="54126"/>
    <lineage>
        <taxon>Eukaryota</taxon>
        <taxon>Metazoa</taxon>
        <taxon>Ecdysozoa</taxon>
        <taxon>Nematoda</taxon>
        <taxon>Chromadorea</taxon>
        <taxon>Rhabditida</taxon>
        <taxon>Rhabditina</taxon>
        <taxon>Diplogasteromorpha</taxon>
        <taxon>Diplogasteroidea</taxon>
        <taxon>Neodiplogasteridae</taxon>
        <taxon>Pristionchus</taxon>
    </lineage>
</organism>
<dbReference type="GO" id="GO:0000978">
    <property type="term" value="F:RNA polymerase II cis-regulatory region sequence-specific DNA binding"/>
    <property type="evidence" value="ECO:0000318"/>
    <property type="project" value="GO_Central"/>
</dbReference>
<dbReference type="Proteomes" id="UP000005239">
    <property type="component" value="Unassembled WGS sequence"/>
</dbReference>
<evidence type="ECO:0000256" key="7">
    <source>
        <dbReference type="ARBA" id="ARBA00023015"/>
    </source>
</evidence>
<evidence type="ECO:0000256" key="3">
    <source>
        <dbReference type="ARBA" id="ARBA00022723"/>
    </source>
</evidence>
<dbReference type="PROSITE" id="PS50157">
    <property type="entry name" value="ZINC_FINGER_C2H2_2"/>
    <property type="match status" value="2"/>
</dbReference>
<dbReference type="GO" id="GO:0030154">
    <property type="term" value="P:cell differentiation"/>
    <property type="evidence" value="ECO:0000318"/>
    <property type="project" value="GO_Central"/>
</dbReference>
<dbReference type="PROSITE" id="PS51030">
    <property type="entry name" value="NUCLEAR_REC_DBD_2"/>
    <property type="match status" value="1"/>
</dbReference>
<evidence type="ECO:0000256" key="12">
    <source>
        <dbReference type="SAM" id="MobiDB-lite"/>
    </source>
</evidence>
<dbReference type="InterPro" id="IPR000536">
    <property type="entry name" value="Nucl_hrmn_rcpt_lig-bd"/>
</dbReference>
<dbReference type="SMART" id="SM00355">
    <property type="entry name" value="ZnF_C2H2"/>
    <property type="match status" value="2"/>
</dbReference>
<evidence type="ECO:0000256" key="6">
    <source>
        <dbReference type="ARBA" id="ARBA00022833"/>
    </source>
</evidence>
<evidence type="ECO:0000256" key="4">
    <source>
        <dbReference type="ARBA" id="ARBA00022737"/>
    </source>
</evidence>
<dbReference type="SUPFAM" id="SSF48508">
    <property type="entry name" value="Nuclear receptor ligand-binding domain"/>
    <property type="match status" value="1"/>
</dbReference>
<dbReference type="FunFam" id="3.30.50.10:FF:000030">
    <property type="entry name" value="Nuclear Hormone Receptor family"/>
    <property type="match status" value="1"/>
</dbReference>
<keyword evidence="3" id="KW-0479">Metal-binding</keyword>
<keyword evidence="14" id="KW-1185">Reference proteome</keyword>
<evidence type="ECO:0000313" key="14">
    <source>
        <dbReference type="Proteomes" id="UP000005239"/>
    </source>
</evidence>
<feature type="region of interest" description="Disordered" evidence="12">
    <location>
        <begin position="57"/>
        <end position="79"/>
    </location>
</feature>
<keyword evidence="8" id="KW-0238">DNA-binding</keyword>
<name>A0A2A6BF96_PRIPA</name>
<keyword evidence="6" id="KW-0862">Zinc</keyword>
<keyword evidence="5" id="KW-0863">Zinc-finger</keyword>
<dbReference type="InterPro" id="IPR035500">
    <property type="entry name" value="NHR-like_dom_sf"/>
</dbReference>
<dbReference type="SMART" id="SM00430">
    <property type="entry name" value="HOLI"/>
    <property type="match status" value="1"/>
</dbReference>
<dbReference type="InterPro" id="IPR001628">
    <property type="entry name" value="Znf_hrmn_rcpt"/>
</dbReference>
<feature type="compositionally biased region" description="Basic and acidic residues" evidence="12">
    <location>
        <begin position="57"/>
        <end position="68"/>
    </location>
</feature>
<dbReference type="CDD" id="cd06916">
    <property type="entry name" value="NR_DBD_like"/>
    <property type="match status" value="1"/>
</dbReference>
<dbReference type="FunFam" id="3.30.160.60:FF:001182">
    <property type="entry name" value="Zinc finger, C2H2 type"/>
    <property type="match status" value="1"/>
</dbReference>
<dbReference type="Pfam" id="PF00105">
    <property type="entry name" value="zf-C4"/>
    <property type="match status" value="1"/>
</dbReference>
<evidence type="ECO:0000256" key="1">
    <source>
        <dbReference type="ARBA" id="ARBA00004123"/>
    </source>
</evidence>
<evidence type="ECO:0000256" key="11">
    <source>
        <dbReference type="ARBA" id="ARBA00023242"/>
    </source>
</evidence>
<dbReference type="SUPFAM" id="SSF57716">
    <property type="entry name" value="Glucocorticoid receptor-like (DNA-binding domain)"/>
    <property type="match status" value="1"/>
</dbReference>
<evidence type="ECO:0000256" key="10">
    <source>
        <dbReference type="ARBA" id="ARBA00023170"/>
    </source>
</evidence>
<dbReference type="AlphaFoldDB" id="A0A2A6BF96"/>
<reference evidence="14" key="1">
    <citation type="journal article" date="2008" name="Nat. Genet.">
        <title>The Pristionchus pacificus genome provides a unique perspective on nematode lifestyle and parasitism.</title>
        <authorList>
            <person name="Dieterich C."/>
            <person name="Clifton S.W."/>
            <person name="Schuster L.N."/>
            <person name="Chinwalla A."/>
            <person name="Delehaunty K."/>
            <person name="Dinkelacker I."/>
            <person name="Fulton L."/>
            <person name="Fulton R."/>
            <person name="Godfrey J."/>
            <person name="Minx P."/>
            <person name="Mitreva M."/>
            <person name="Roeseler W."/>
            <person name="Tian H."/>
            <person name="Witte H."/>
            <person name="Yang S.P."/>
            <person name="Wilson R.K."/>
            <person name="Sommer R.J."/>
        </authorList>
    </citation>
    <scope>NUCLEOTIDE SEQUENCE [LARGE SCALE GENOMIC DNA]</scope>
    <source>
        <strain evidence="14">PS312</strain>
    </source>
</reference>
<dbReference type="Gene3D" id="1.10.565.10">
    <property type="entry name" value="Retinoid X Receptor"/>
    <property type="match status" value="1"/>
</dbReference>
<dbReference type="InterPro" id="IPR013088">
    <property type="entry name" value="Znf_NHR/GATA"/>
</dbReference>
<dbReference type="Gene3D" id="3.30.50.10">
    <property type="entry name" value="Erythroid Transcription Factor GATA-1, subunit A"/>
    <property type="match status" value="1"/>
</dbReference>
<dbReference type="PRINTS" id="PR00047">
    <property type="entry name" value="STROIDFINGER"/>
</dbReference>
<dbReference type="GO" id="GO:0005634">
    <property type="term" value="C:nucleus"/>
    <property type="evidence" value="ECO:0007669"/>
    <property type="project" value="UniProtKB-SubCell"/>
</dbReference>
<keyword evidence="7" id="KW-0805">Transcription regulation</keyword>
<keyword evidence="4" id="KW-0677">Repeat</keyword>
<evidence type="ECO:0000256" key="5">
    <source>
        <dbReference type="ARBA" id="ARBA00022771"/>
    </source>
</evidence>
<gene>
    <name evidence="13" type="primary">WBGene00089946</name>
</gene>
<keyword evidence="9" id="KW-0804">Transcription</keyword>
<protein>
    <submittedName>
        <fullName evidence="13">Nuclear receptor</fullName>
    </submittedName>
</protein>
<keyword evidence="10" id="KW-0675">Receptor</keyword>
<dbReference type="InterPro" id="IPR013087">
    <property type="entry name" value="Znf_C2H2_type"/>
</dbReference>
<feature type="region of interest" description="Disordered" evidence="12">
    <location>
        <begin position="133"/>
        <end position="153"/>
    </location>
</feature>
<dbReference type="PROSITE" id="PS51843">
    <property type="entry name" value="NR_LBD"/>
    <property type="match status" value="1"/>
</dbReference>
<sequence length="719" mass="80698">MTDTRTASTMKSSFLIDTLLEPQEEPLALIKRWDETMEEEEGERSKLDQLLSDLMEKREEEERRRRDQSPAALTLPGSAPNPLEYLQRLQLLQQQAALQWQLLRMLPTGSPAAAAAAAALGLQGGAPAALLRPPQPPVSQNQQPTRPPLTRLPIPAACRVPRSELGNGATRGNVKKYRCDICEKTFSRSNTLITHKRIHTGEKPFKCENCGRAFRQPGNLTRHRLTHTTPGTLPYLPHPLIAQEISSSITREPSMITPQQSNKSSSTRVSPDTCAVCGGPASGHNYEAVSCTGCKSFFRRAVLGKRKMSCREGGNCGMNSVSKALFKCRACRFARCLAVGMNPLAITGESKGSNESSLTNAGVKKLRHTVRDPSDLPSTSNFPPQLSGALVPVECSMDRLIDELVHLEVAHDRIRRSNYRPLNGISIDECIRGHSKLGADYGFAPPREKPHDIPRWKFIPMKVRIRDRIPVSVPPLLCEMEKCNHPLPMMWPHLDLVHTIEYVKTYDFFHNLTEAEKYSLVKHVVAIVSFLTNSFHSLDMNSDVTMYPDGAIPHSGQILQWSESDARHDREVHYETIERMRRMRMDRREYALIKALITCDPAIADLSSSSRNLLQQQRERYAKALMSYVLSRRGTSEGPSAYASILAHVDWLTRLVKRNKASQEQYCLFSIGHFRIYPLSLISKELAKFARNNDLHTLICALGLSYSRMSTIVNQVYGA</sequence>
<dbReference type="EnsemblMetazoa" id="PPA00392.1">
    <property type="protein sequence ID" value="PPA00392.1"/>
    <property type="gene ID" value="WBGene00089946"/>
</dbReference>
<dbReference type="GO" id="GO:0006357">
    <property type="term" value="P:regulation of transcription by RNA polymerase II"/>
    <property type="evidence" value="ECO:0000318"/>
    <property type="project" value="GO_Central"/>
</dbReference>
<evidence type="ECO:0000256" key="2">
    <source>
        <dbReference type="ARBA" id="ARBA00005993"/>
    </source>
</evidence>
<dbReference type="SUPFAM" id="SSF57667">
    <property type="entry name" value="beta-beta-alpha zinc fingers"/>
    <property type="match status" value="1"/>
</dbReference>
<proteinExistence type="inferred from homology"/>
<dbReference type="SMART" id="SM00399">
    <property type="entry name" value="ZnF_C4"/>
    <property type="match status" value="1"/>
</dbReference>
<comment type="subcellular location">
    <subcellularLocation>
        <location evidence="1">Nucleus</location>
    </subcellularLocation>
</comment>
<evidence type="ECO:0000256" key="8">
    <source>
        <dbReference type="ARBA" id="ARBA00023125"/>
    </source>
</evidence>
<dbReference type="Pfam" id="PF00096">
    <property type="entry name" value="zf-C2H2"/>
    <property type="match status" value="2"/>
</dbReference>